<evidence type="ECO:0000256" key="3">
    <source>
        <dbReference type="ARBA" id="ARBA00023125"/>
    </source>
</evidence>
<dbReference type="Pfam" id="PF11706">
    <property type="entry name" value="zf-CGNR"/>
    <property type="match status" value="1"/>
</dbReference>
<dbReference type="InterPro" id="IPR036388">
    <property type="entry name" value="WH-like_DNA-bd_sf"/>
</dbReference>
<comment type="similarity">
    <text evidence="1">Belongs to the AfsR/DnrI/RedD regulatory family.</text>
</comment>
<dbReference type="AlphaFoldDB" id="A0A1C4Y469"/>
<dbReference type="PANTHER" id="PTHR35807:SF1">
    <property type="entry name" value="TRANSCRIPTIONAL REGULATOR REDD"/>
    <property type="match status" value="1"/>
</dbReference>
<evidence type="ECO:0000259" key="7">
    <source>
        <dbReference type="PROSITE" id="PS51755"/>
    </source>
</evidence>
<feature type="domain" description="OmpR/PhoB-type" evidence="7">
    <location>
        <begin position="1"/>
        <end position="92"/>
    </location>
</feature>
<sequence>MEFLLLGAFEARRDGEPVELGCRRQERCVLAVLLLDVGHLVSTDRLIDLVWNGDPPASARGAVHTYIGRLRASLAPYQVRITTRGDGYLVEPDGHRVDAVEFVQLVDRAATTTDPADRVRLLDRALALRRGRLLAGTADDMLRERLDGPLEERRLTGVELRAEARLALGQHARVVTELTPVVGRHPTREHLVATLMTALYRGDRQADALRLYRRTRRTLVDDLGIEPGDRLREVHRRILRADHRLERTGRPVYEVRVRGESLPWSVGGHPALEFCNTFAGWGHQPPMPGAEWLRGYRTLAVWTGHVGLADEVTVGRLLDLARRNPVGANAALDEARALRARLYACLTDPEDQRTFDAVARYAEEAAKTLVFRRDADGRGRWWPDLSAGLRLPVHAVAWSAAELLADPRRLTVRVCPDERCGWLFLDESGLRRWCSLATCGRSATDAPCQGAPAPSGRLAGWTQTR</sequence>
<evidence type="ECO:0000256" key="4">
    <source>
        <dbReference type="ARBA" id="ARBA00023163"/>
    </source>
</evidence>
<evidence type="ECO:0000313" key="8">
    <source>
        <dbReference type="EMBL" id="SCF15515.1"/>
    </source>
</evidence>
<dbReference type="EMBL" id="LT607410">
    <property type="protein sequence ID" value="SCF15515.1"/>
    <property type="molecule type" value="Genomic_DNA"/>
</dbReference>
<dbReference type="SMART" id="SM01043">
    <property type="entry name" value="BTAD"/>
    <property type="match status" value="1"/>
</dbReference>
<proteinExistence type="inferred from homology"/>
<dbReference type="InterPro" id="IPR023286">
    <property type="entry name" value="ABATE_dom_sf"/>
</dbReference>
<dbReference type="Pfam" id="PF03704">
    <property type="entry name" value="BTAD"/>
    <property type="match status" value="1"/>
</dbReference>
<dbReference type="Proteomes" id="UP000198228">
    <property type="component" value="Chromosome I"/>
</dbReference>
<reference evidence="8 9" key="1">
    <citation type="submission" date="2016-06" db="EMBL/GenBank/DDBJ databases">
        <authorList>
            <person name="Kjaerup R.B."/>
            <person name="Dalgaard T.S."/>
            <person name="Juul-Madsen H.R."/>
        </authorList>
    </citation>
    <scope>NUCLEOTIDE SEQUENCE [LARGE SCALE GENOMIC DNA]</scope>
    <source>
        <strain evidence="8 9">DSM 43821</strain>
    </source>
</reference>
<dbReference type="Gene3D" id="1.10.3300.10">
    <property type="entry name" value="Jann2411-like domain"/>
    <property type="match status" value="1"/>
</dbReference>
<dbReference type="PROSITE" id="PS51755">
    <property type="entry name" value="OMPR_PHOB"/>
    <property type="match status" value="1"/>
</dbReference>
<evidence type="ECO:0000256" key="2">
    <source>
        <dbReference type="ARBA" id="ARBA00023015"/>
    </source>
</evidence>
<keyword evidence="2" id="KW-0805">Transcription regulation</keyword>
<evidence type="ECO:0000256" key="1">
    <source>
        <dbReference type="ARBA" id="ARBA00005820"/>
    </source>
</evidence>
<dbReference type="RefSeq" id="WP_088961695.1">
    <property type="nucleotide sequence ID" value="NZ_LT607410.1"/>
</dbReference>
<dbReference type="CDD" id="cd15831">
    <property type="entry name" value="BTAD"/>
    <property type="match status" value="1"/>
</dbReference>
<dbReference type="Pfam" id="PF00486">
    <property type="entry name" value="Trans_reg_C"/>
    <property type="match status" value="1"/>
</dbReference>
<dbReference type="SUPFAM" id="SSF46894">
    <property type="entry name" value="C-terminal effector domain of the bipartite response regulators"/>
    <property type="match status" value="1"/>
</dbReference>
<dbReference type="InterPro" id="IPR051677">
    <property type="entry name" value="AfsR-DnrI-RedD_regulator"/>
</dbReference>
<organism evidence="8 9">
    <name type="scientific">Micromonospora purpureochromogenes</name>
    <dbReference type="NCBI Taxonomy" id="47872"/>
    <lineage>
        <taxon>Bacteria</taxon>
        <taxon>Bacillati</taxon>
        <taxon>Actinomycetota</taxon>
        <taxon>Actinomycetes</taxon>
        <taxon>Micromonosporales</taxon>
        <taxon>Micromonosporaceae</taxon>
        <taxon>Micromonospora</taxon>
    </lineage>
</organism>
<dbReference type="PANTHER" id="PTHR35807">
    <property type="entry name" value="TRANSCRIPTIONAL REGULATOR REDD-RELATED"/>
    <property type="match status" value="1"/>
</dbReference>
<dbReference type="GO" id="GO:0006355">
    <property type="term" value="P:regulation of DNA-templated transcription"/>
    <property type="evidence" value="ECO:0007669"/>
    <property type="project" value="InterPro"/>
</dbReference>
<dbReference type="Pfam" id="PF07336">
    <property type="entry name" value="ABATE"/>
    <property type="match status" value="1"/>
</dbReference>
<keyword evidence="4" id="KW-0804">Transcription</keyword>
<dbReference type="Gene3D" id="1.10.10.10">
    <property type="entry name" value="Winged helix-like DNA-binding domain superfamily/Winged helix DNA-binding domain"/>
    <property type="match status" value="1"/>
</dbReference>
<protein>
    <submittedName>
        <fullName evidence="8">DNA-binding transcriptional activator of the SARP family</fullName>
    </submittedName>
</protein>
<dbReference type="InterPro" id="IPR016032">
    <property type="entry name" value="Sig_transdc_resp-reg_C-effctor"/>
</dbReference>
<dbReference type="InterPro" id="IPR011990">
    <property type="entry name" value="TPR-like_helical_dom_sf"/>
</dbReference>
<feature type="DNA-binding region" description="OmpR/PhoB-type" evidence="5">
    <location>
        <begin position="1"/>
        <end position="92"/>
    </location>
</feature>
<dbReference type="GO" id="GO:0003677">
    <property type="term" value="F:DNA binding"/>
    <property type="evidence" value="ECO:0007669"/>
    <property type="project" value="UniProtKB-UniRule"/>
</dbReference>
<dbReference type="InterPro" id="IPR001867">
    <property type="entry name" value="OmpR/PhoB-type_DNA-bd"/>
</dbReference>
<evidence type="ECO:0000313" key="9">
    <source>
        <dbReference type="Proteomes" id="UP000198228"/>
    </source>
</evidence>
<dbReference type="GO" id="GO:0000160">
    <property type="term" value="P:phosphorelay signal transduction system"/>
    <property type="evidence" value="ECO:0007669"/>
    <property type="project" value="InterPro"/>
</dbReference>
<evidence type="ECO:0000256" key="5">
    <source>
        <dbReference type="PROSITE-ProRule" id="PRU01091"/>
    </source>
</evidence>
<gene>
    <name evidence="8" type="ORF">GA0074696_3039</name>
</gene>
<keyword evidence="3 5" id="KW-0238">DNA-binding</keyword>
<evidence type="ECO:0000256" key="6">
    <source>
        <dbReference type="SAM" id="MobiDB-lite"/>
    </source>
</evidence>
<accession>A0A1C4Y469</accession>
<dbReference type="SMART" id="SM00862">
    <property type="entry name" value="Trans_reg_C"/>
    <property type="match status" value="1"/>
</dbReference>
<feature type="region of interest" description="Disordered" evidence="6">
    <location>
        <begin position="442"/>
        <end position="465"/>
    </location>
</feature>
<dbReference type="SUPFAM" id="SSF48452">
    <property type="entry name" value="TPR-like"/>
    <property type="match status" value="1"/>
</dbReference>
<dbReference type="SUPFAM" id="SSF160904">
    <property type="entry name" value="Jann2411-like"/>
    <property type="match status" value="1"/>
</dbReference>
<dbReference type="InterPro" id="IPR005158">
    <property type="entry name" value="BTAD"/>
</dbReference>
<name>A0A1C4Y469_9ACTN</name>
<dbReference type="InterPro" id="IPR010852">
    <property type="entry name" value="ABATE"/>
</dbReference>
<dbReference type="CDD" id="cd00383">
    <property type="entry name" value="trans_reg_C"/>
    <property type="match status" value="1"/>
</dbReference>
<dbReference type="Gene3D" id="1.25.40.10">
    <property type="entry name" value="Tetratricopeptide repeat domain"/>
    <property type="match status" value="1"/>
</dbReference>
<dbReference type="InterPro" id="IPR021005">
    <property type="entry name" value="Znf_CGNR"/>
</dbReference>